<reference evidence="4" key="2">
    <citation type="submission" date="2016-06" db="UniProtKB">
        <authorList>
            <consortium name="WormBaseParasite"/>
        </authorList>
    </citation>
    <scope>IDENTIFICATION</scope>
</reference>
<keyword evidence="3" id="KW-1185">Reference proteome</keyword>
<feature type="compositionally biased region" description="Polar residues" evidence="1">
    <location>
        <begin position="40"/>
        <end position="57"/>
    </location>
</feature>
<feature type="chain" id="PRO_5008147431" evidence="2">
    <location>
        <begin position="19"/>
        <end position="525"/>
    </location>
</feature>
<feature type="signal peptide" evidence="2">
    <location>
        <begin position="1"/>
        <end position="18"/>
    </location>
</feature>
<name>A0A183CDG4_GLOPA</name>
<feature type="compositionally biased region" description="Polar residues" evidence="1">
    <location>
        <begin position="116"/>
        <end position="162"/>
    </location>
</feature>
<feature type="region of interest" description="Disordered" evidence="1">
    <location>
        <begin position="37"/>
        <end position="165"/>
    </location>
</feature>
<evidence type="ECO:0000256" key="1">
    <source>
        <dbReference type="SAM" id="MobiDB-lite"/>
    </source>
</evidence>
<feature type="compositionally biased region" description="Low complexity" evidence="1">
    <location>
        <begin position="98"/>
        <end position="115"/>
    </location>
</feature>
<dbReference type="Proteomes" id="UP000050741">
    <property type="component" value="Unassembled WGS sequence"/>
</dbReference>
<proteinExistence type="predicted"/>
<protein>
    <submittedName>
        <fullName evidence="4">WSC domain-containing protein</fullName>
    </submittedName>
</protein>
<dbReference type="AlphaFoldDB" id="A0A183CDG4"/>
<evidence type="ECO:0000313" key="4">
    <source>
        <dbReference type="WBParaSite" id="GPLIN_001091800"/>
    </source>
</evidence>
<organism evidence="3 4">
    <name type="scientific">Globodera pallida</name>
    <name type="common">Potato cyst nematode worm</name>
    <name type="synonym">Heterodera pallida</name>
    <dbReference type="NCBI Taxonomy" id="36090"/>
    <lineage>
        <taxon>Eukaryota</taxon>
        <taxon>Metazoa</taxon>
        <taxon>Ecdysozoa</taxon>
        <taxon>Nematoda</taxon>
        <taxon>Chromadorea</taxon>
        <taxon>Rhabditida</taxon>
        <taxon>Tylenchina</taxon>
        <taxon>Tylenchomorpha</taxon>
        <taxon>Tylenchoidea</taxon>
        <taxon>Heteroderidae</taxon>
        <taxon>Heteroderinae</taxon>
        <taxon>Globodera</taxon>
    </lineage>
</organism>
<evidence type="ECO:0000313" key="3">
    <source>
        <dbReference type="Proteomes" id="UP000050741"/>
    </source>
</evidence>
<dbReference type="WBParaSite" id="GPLIN_001091800">
    <property type="protein sequence ID" value="GPLIN_001091800"/>
    <property type="gene ID" value="GPLIN_001091800"/>
</dbReference>
<reference evidence="3" key="1">
    <citation type="submission" date="2014-05" db="EMBL/GenBank/DDBJ databases">
        <title>The genome and life-stage specific transcriptomes of Globodera pallida elucidate key aspects of plant parasitism by a cyst nematode.</title>
        <authorList>
            <person name="Cotton J.A."/>
            <person name="Lilley C.J."/>
            <person name="Jones L.M."/>
            <person name="Kikuchi T."/>
            <person name="Reid A.J."/>
            <person name="Thorpe P."/>
            <person name="Tsai I.J."/>
            <person name="Beasley H."/>
            <person name="Blok V."/>
            <person name="Cock P.J.A."/>
            <person name="Van den Akker S.E."/>
            <person name="Holroyd N."/>
            <person name="Hunt M."/>
            <person name="Mantelin S."/>
            <person name="Naghra H."/>
            <person name="Pain A."/>
            <person name="Palomares-Rius J.E."/>
            <person name="Zarowiecki M."/>
            <person name="Berriman M."/>
            <person name="Jones J.T."/>
            <person name="Urwin P.E."/>
        </authorList>
    </citation>
    <scope>NUCLEOTIDE SEQUENCE [LARGE SCALE GENOMIC DNA]</scope>
    <source>
        <strain evidence="3">Lindley</strain>
    </source>
</reference>
<evidence type="ECO:0000256" key="2">
    <source>
        <dbReference type="SAM" id="SignalP"/>
    </source>
</evidence>
<sequence>MLGWWRLLLMYGIAINLGIDEPVSTASDVNGSKALHASDGNGSTASDVNGSNASGINGVTGGNRQKRDDDDVAERLVFPKGSDVNASNTSKMNDHNASDVNSSNASGVNGSNVSDLNASNALNVNGSNASDMNGSNASDMNGPNVSNVNASTAPNVHSSNATDGDVSTALGGNGFNALGLKGSTASNVKGSTSLDENDAIVENKNVVTKSGRLKRDDVGVHGLSTVVPVLFATALVKAVAMKSGKRVVNTSADHFLGCELSNYTFFARDAFKNCTAKCPCGWFNCVPRNNEPGDACCVANYTMSCGQPPKFSRGNPTECDQFRLAFYGQRHAYYDKKLVVQPSFFLENREGCPMCGWEVCIILSERLGCSCCAYENLAFCRWDLDGGCIYAPDDEKDKYSPRCPDCKWKMSISNDDSVVKCCDQSRLHQCTKVVVLPEDPLSDSNCEEMANQLKQLANHAVAHGEPTAGVEIEIPLQCVRHQRHTAGQRVLLQRCHGQLPLRSEMLPYDAEGPWKIVLIKVIRQE</sequence>
<keyword evidence="2" id="KW-0732">Signal</keyword>
<accession>A0A183CDG4</accession>